<dbReference type="FunFam" id="3.40.50.300:FF:000127">
    <property type="entry name" value="Ribose import ATP-binding protein RbsA"/>
    <property type="match status" value="1"/>
</dbReference>
<dbReference type="GO" id="GO:0016887">
    <property type="term" value="F:ATP hydrolysis activity"/>
    <property type="evidence" value="ECO:0007669"/>
    <property type="project" value="InterPro"/>
</dbReference>
<dbReference type="EMBL" id="FOVH01000002">
    <property type="protein sequence ID" value="SFN53766.1"/>
    <property type="molecule type" value="Genomic_DNA"/>
</dbReference>
<dbReference type="Pfam" id="PF00005">
    <property type="entry name" value="ABC_tran"/>
    <property type="match status" value="2"/>
</dbReference>
<keyword evidence="2" id="KW-0813">Transport</keyword>
<dbReference type="RefSeq" id="WP_021593106.1">
    <property type="nucleotide sequence ID" value="NZ_FOVH01000002.1"/>
</dbReference>
<evidence type="ECO:0000256" key="2">
    <source>
        <dbReference type="ARBA" id="ARBA00022448"/>
    </source>
</evidence>
<dbReference type="CDD" id="cd03215">
    <property type="entry name" value="ABC_Carb_Monos_II"/>
    <property type="match status" value="1"/>
</dbReference>
<evidence type="ECO:0000256" key="1">
    <source>
        <dbReference type="ARBA" id="ARBA00004202"/>
    </source>
</evidence>
<keyword evidence="3" id="KW-1003">Cell membrane</keyword>
<dbReference type="Gene3D" id="3.40.50.300">
    <property type="entry name" value="P-loop containing nucleotide triphosphate hydrolases"/>
    <property type="match status" value="2"/>
</dbReference>
<dbReference type="GO" id="GO:0005886">
    <property type="term" value="C:plasma membrane"/>
    <property type="evidence" value="ECO:0007669"/>
    <property type="project" value="UniProtKB-SubCell"/>
</dbReference>
<dbReference type="InterPro" id="IPR050107">
    <property type="entry name" value="ABC_carbohydrate_import_ATPase"/>
</dbReference>
<keyword evidence="6 11" id="KW-0067">ATP-binding</keyword>
<feature type="region of interest" description="Disordered" evidence="9">
    <location>
        <begin position="510"/>
        <end position="535"/>
    </location>
</feature>
<evidence type="ECO:0000256" key="8">
    <source>
        <dbReference type="ARBA" id="ARBA00023136"/>
    </source>
</evidence>
<keyword evidence="8" id="KW-0472">Membrane</keyword>
<dbReference type="AlphaFoldDB" id="A0A1I4ZU10"/>
<dbReference type="CDD" id="cd03216">
    <property type="entry name" value="ABC_Carb_Monos_I"/>
    <property type="match status" value="1"/>
</dbReference>
<sequence length="535" mass="56965">MPPSKSAPHDVPLIEAAGIVKRFPGVLALDDVSFGLRPGEAHALVGENGAGKSTLLKVLTGVHRPDAGGLRINGEPVSFAGPLDAQRAGIQAIHQEIGLVPLMSVARNLLLGREPRNRLRLIDTRALHERAEEILAPYGVRIDVRRPLRSYGVGTQQMVALARAVSVDARVVVMDEPTSSLEPREVETLFGVIRGLQDRGIAVVYVSHRLDELFRVCDRVTVLRDGRMVHTGVLADLDRLRLVSLMLGRDMAEVRAEGLTKFSGDHERTGDVPVLEARGLTRRHQLHDVSVTVRPGEVVGLGGLLGSGRSETAKAIAGALPLDEGTVVVAGRSLRRPTTASANKAGIAMLPEDRKAEGVVPGLSIRENIALAALPGLSRAGIVSDARIDRVVDTFMKRLRIKASSVHQRVGELSGGNQQKVLLARWLATEPKVLLLDEPTRGIDVGAKAEVQTLIDELAREGLGVLLISSDLEELVEGADRVVVLRDGAVAGELTGDQVSEQGVMAAIAAEPDPRTPADAAPEEDGPAATGKDKD</sequence>
<dbReference type="STRING" id="1993.SAMN04489713_102332"/>
<feature type="domain" description="ABC transporter" evidence="10">
    <location>
        <begin position="254"/>
        <end position="512"/>
    </location>
</feature>
<evidence type="ECO:0000313" key="11">
    <source>
        <dbReference type="EMBL" id="SFN53766.1"/>
    </source>
</evidence>
<evidence type="ECO:0000256" key="4">
    <source>
        <dbReference type="ARBA" id="ARBA00022737"/>
    </source>
</evidence>
<dbReference type="InterPro" id="IPR003593">
    <property type="entry name" value="AAA+_ATPase"/>
</dbReference>
<keyword evidence="12" id="KW-1185">Reference proteome</keyword>
<keyword evidence="5" id="KW-0547">Nucleotide-binding</keyword>
<keyword evidence="4" id="KW-0677">Repeat</keyword>
<dbReference type="PROSITE" id="PS00211">
    <property type="entry name" value="ABC_TRANSPORTER_1"/>
    <property type="match status" value="1"/>
</dbReference>
<dbReference type="PROSITE" id="PS50893">
    <property type="entry name" value="ABC_TRANSPORTER_2"/>
    <property type="match status" value="2"/>
</dbReference>
<dbReference type="InterPro" id="IPR017871">
    <property type="entry name" value="ABC_transporter-like_CS"/>
</dbReference>
<dbReference type="InterPro" id="IPR027417">
    <property type="entry name" value="P-loop_NTPase"/>
</dbReference>
<evidence type="ECO:0000256" key="9">
    <source>
        <dbReference type="SAM" id="MobiDB-lite"/>
    </source>
</evidence>
<evidence type="ECO:0000259" key="10">
    <source>
        <dbReference type="PROSITE" id="PS50893"/>
    </source>
</evidence>
<feature type="domain" description="ABC transporter" evidence="10">
    <location>
        <begin position="14"/>
        <end position="250"/>
    </location>
</feature>
<evidence type="ECO:0000256" key="3">
    <source>
        <dbReference type="ARBA" id="ARBA00022475"/>
    </source>
</evidence>
<organism evidence="11 12">
    <name type="scientific">Actinomadura madurae</name>
    <dbReference type="NCBI Taxonomy" id="1993"/>
    <lineage>
        <taxon>Bacteria</taxon>
        <taxon>Bacillati</taxon>
        <taxon>Actinomycetota</taxon>
        <taxon>Actinomycetes</taxon>
        <taxon>Streptosporangiales</taxon>
        <taxon>Thermomonosporaceae</taxon>
        <taxon>Actinomadura</taxon>
    </lineage>
</organism>
<protein>
    <submittedName>
        <fullName evidence="11">Monosaccharide ABC transporter ATP-binding protein, CUT2 family</fullName>
    </submittedName>
</protein>
<evidence type="ECO:0000313" key="12">
    <source>
        <dbReference type="Proteomes" id="UP000183413"/>
    </source>
</evidence>
<dbReference type="Proteomes" id="UP000183413">
    <property type="component" value="Unassembled WGS sequence"/>
</dbReference>
<dbReference type="eggNOG" id="COG1129">
    <property type="taxonomic scope" value="Bacteria"/>
</dbReference>
<keyword evidence="7" id="KW-1278">Translocase</keyword>
<dbReference type="SUPFAM" id="SSF52540">
    <property type="entry name" value="P-loop containing nucleoside triphosphate hydrolases"/>
    <property type="match status" value="2"/>
</dbReference>
<dbReference type="GO" id="GO:0005524">
    <property type="term" value="F:ATP binding"/>
    <property type="evidence" value="ECO:0007669"/>
    <property type="project" value="UniProtKB-KW"/>
</dbReference>
<proteinExistence type="predicted"/>
<dbReference type="InParanoid" id="A0A1I4ZU10"/>
<dbReference type="SMART" id="SM00382">
    <property type="entry name" value="AAA"/>
    <property type="match status" value="2"/>
</dbReference>
<dbReference type="InterPro" id="IPR003439">
    <property type="entry name" value="ABC_transporter-like_ATP-bd"/>
</dbReference>
<evidence type="ECO:0000256" key="5">
    <source>
        <dbReference type="ARBA" id="ARBA00022741"/>
    </source>
</evidence>
<reference evidence="11 12" key="1">
    <citation type="submission" date="2016-10" db="EMBL/GenBank/DDBJ databases">
        <authorList>
            <person name="de Groot N.N."/>
        </authorList>
    </citation>
    <scope>NUCLEOTIDE SEQUENCE [LARGE SCALE GENOMIC DNA]</scope>
    <source>
        <strain evidence="11 12">DSM 43067</strain>
    </source>
</reference>
<comment type="subcellular location">
    <subcellularLocation>
        <location evidence="1">Cell membrane</location>
        <topology evidence="1">Peripheral membrane protein</topology>
    </subcellularLocation>
</comment>
<evidence type="ECO:0000256" key="7">
    <source>
        <dbReference type="ARBA" id="ARBA00022967"/>
    </source>
</evidence>
<evidence type="ECO:0000256" key="6">
    <source>
        <dbReference type="ARBA" id="ARBA00022840"/>
    </source>
</evidence>
<name>A0A1I4ZU10_9ACTN</name>
<dbReference type="PANTHER" id="PTHR43790">
    <property type="entry name" value="CARBOHYDRATE TRANSPORT ATP-BINDING PROTEIN MG119-RELATED"/>
    <property type="match status" value="1"/>
</dbReference>
<gene>
    <name evidence="11" type="ORF">SAMN04489713_102332</name>
</gene>
<accession>A0A1I4ZU10</accession>
<dbReference type="PANTHER" id="PTHR43790:SF9">
    <property type="entry name" value="GALACTOFURANOSE TRANSPORTER ATP-BINDING PROTEIN YTFR"/>
    <property type="match status" value="1"/>
</dbReference>